<dbReference type="InterPro" id="IPR025558">
    <property type="entry name" value="DUF4283"/>
</dbReference>
<evidence type="ECO:0000259" key="1">
    <source>
        <dbReference type="Pfam" id="PF14111"/>
    </source>
</evidence>
<feature type="domain" description="DUF4283" evidence="1">
    <location>
        <begin position="111"/>
        <end position="194"/>
    </location>
</feature>
<dbReference type="PANTHER" id="PTHR31286:SF99">
    <property type="entry name" value="DUF4283 DOMAIN-CONTAINING PROTEIN"/>
    <property type="match status" value="1"/>
</dbReference>
<proteinExistence type="predicted"/>
<dbReference type="Proteomes" id="UP000239757">
    <property type="component" value="Unassembled WGS sequence"/>
</dbReference>
<dbReference type="OrthoDB" id="1164717at2759"/>
<evidence type="ECO:0000313" key="3">
    <source>
        <dbReference type="Proteomes" id="UP000239757"/>
    </source>
</evidence>
<protein>
    <recommendedName>
        <fullName evidence="1">DUF4283 domain-containing protein</fullName>
    </recommendedName>
</protein>
<dbReference type="InterPro" id="IPR040256">
    <property type="entry name" value="At4g02000-like"/>
</dbReference>
<gene>
    <name evidence="2" type="ORF">GOBAR_AA18117</name>
</gene>
<organism evidence="2 3">
    <name type="scientific">Gossypium barbadense</name>
    <name type="common">Sea Island cotton</name>
    <name type="synonym">Hibiscus barbadensis</name>
    <dbReference type="NCBI Taxonomy" id="3634"/>
    <lineage>
        <taxon>Eukaryota</taxon>
        <taxon>Viridiplantae</taxon>
        <taxon>Streptophyta</taxon>
        <taxon>Embryophyta</taxon>
        <taxon>Tracheophyta</taxon>
        <taxon>Spermatophyta</taxon>
        <taxon>Magnoliopsida</taxon>
        <taxon>eudicotyledons</taxon>
        <taxon>Gunneridae</taxon>
        <taxon>Pentapetalae</taxon>
        <taxon>rosids</taxon>
        <taxon>malvids</taxon>
        <taxon>Malvales</taxon>
        <taxon>Malvaceae</taxon>
        <taxon>Malvoideae</taxon>
        <taxon>Gossypium</taxon>
    </lineage>
</organism>
<name>A0A2P5XGS7_GOSBA</name>
<sequence>MNSDEPSNAIISNERSGDLIPTELLRATKKVKNKDTTLANSDDLVMLEPEPNKPSFKEILLENSSTSPRVDVRMPLNEEKEVTLLDDDVSISMDGPYPQVCFSKRVHSLINEHNKKMVIVRMLGRPIRYRALANKIESLWGLTSNYKIVNLDNNYFLVKLASQNDYNRVIMGGPWMVYGHYLVVQPWSRDFSTEQNFSSKIIAWIRLSGLCYRYYTKGLVRALASVNGNVVKVDYNTIDGRRGKFARVTVGEDISKPLMPFIGVEGNKQTVVYEGLSSICYTCAVCCLVRMNPEDSLQEPTTFLPNPLYEANDYPKAKKRKENQTLSLEPELASHLVLNNNCSMPYPKNTPILVLTVPNAKEANFKSKSQTNGRSPKDKLMAYLEPMGLGAAVQVPNLQVDLLAGPSGSFGHTNESKLDNTTTIFKPSSKYPKEVTV</sequence>
<accession>A0A2P5XGS7</accession>
<dbReference type="EMBL" id="KZ664901">
    <property type="protein sequence ID" value="PPS02547.1"/>
    <property type="molecule type" value="Genomic_DNA"/>
</dbReference>
<dbReference type="AlphaFoldDB" id="A0A2P5XGS7"/>
<evidence type="ECO:0000313" key="2">
    <source>
        <dbReference type="EMBL" id="PPS02547.1"/>
    </source>
</evidence>
<dbReference type="Pfam" id="PF14111">
    <property type="entry name" value="DUF4283"/>
    <property type="match status" value="1"/>
</dbReference>
<reference evidence="2 3" key="1">
    <citation type="submission" date="2015-01" db="EMBL/GenBank/DDBJ databases">
        <title>Genome of allotetraploid Gossypium barbadense reveals genomic plasticity and fiber elongation in cotton evolution.</title>
        <authorList>
            <person name="Chen X."/>
            <person name="Liu X."/>
            <person name="Zhao B."/>
            <person name="Zheng H."/>
            <person name="Hu Y."/>
            <person name="Lu G."/>
            <person name="Yang C."/>
            <person name="Chen J."/>
            <person name="Shan C."/>
            <person name="Zhang L."/>
            <person name="Zhou Y."/>
            <person name="Wang L."/>
            <person name="Guo W."/>
            <person name="Bai Y."/>
            <person name="Ruan J."/>
            <person name="Shangguan X."/>
            <person name="Mao Y."/>
            <person name="Jiang J."/>
            <person name="Zhu Y."/>
            <person name="Lei J."/>
            <person name="Kang H."/>
            <person name="Chen S."/>
            <person name="He X."/>
            <person name="Wang R."/>
            <person name="Wang Y."/>
            <person name="Chen J."/>
            <person name="Wang L."/>
            <person name="Yu S."/>
            <person name="Wang B."/>
            <person name="Wei J."/>
            <person name="Song S."/>
            <person name="Lu X."/>
            <person name="Gao Z."/>
            <person name="Gu W."/>
            <person name="Deng X."/>
            <person name="Ma D."/>
            <person name="Wang S."/>
            <person name="Liang W."/>
            <person name="Fang L."/>
            <person name="Cai C."/>
            <person name="Zhu X."/>
            <person name="Zhou B."/>
            <person name="Zhang Y."/>
            <person name="Chen Z."/>
            <person name="Xu S."/>
            <person name="Zhu R."/>
            <person name="Wang S."/>
            <person name="Zhang T."/>
            <person name="Zhao G."/>
        </authorList>
    </citation>
    <scope>NUCLEOTIDE SEQUENCE [LARGE SCALE GENOMIC DNA]</scope>
    <source>
        <strain evidence="3">cv. Xinhai21</strain>
        <tissue evidence="2">Leaf</tissue>
    </source>
</reference>
<dbReference type="PANTHER" id="PTHR31286">
    <property type="entry name" value="GLYCINE-RICH CELL WALL STRUCTURAL PROTEIN 1.8-LIKE"/>
    <property type="match status" value="1"/>
</dbReference>